<gene>
    <name evidence="4" type="ORF">SD77_1646</name>
</gene>
<keyword evidence="5" id="KW-1185">Reference proteome</keyword>
<accession>A0ABR5ARC8</accession>
<evidence type="ECO:0000313" key="4">
    <source>
        <dbReference type="EMBL" id="KIL77199.1"/>
    </source>
</evidence>
<sequence>MDIKRIQSINALSQYQDQILTLWNENALEMADVALEADEQANIAKQLQQMADSRYGALFVALKEQRVAGYALATIQKDLVTDSLYGLFDEIFVTKAYRRQHTAKQLIREIRAWFHTQAIPVVHVHVALDNERARKMFEHNGFSPEFILLSED</sequence>
<evidence type="ECO:0000256" key="2">
    <source>
        <dbReference type="ARBA" id="ARBA00023315"/>
    </source>
</evidence>
<dbReference type="PROSITE" id="PS51186">
    <property type="entry name" value="GNAT"/>
    <property type="match status" value="1"/>
</dbReference>
<reference evidence="4 5" key="1">
    <citation type="submission" date="2015-01" db="EMBL/GenBank/DDBJ databases">
        <title>Genome Assembly of Bacillus badius MTCC 1458.</title>
        <authorList>
            <person name="Verma A."/>
            <person name="Khatri I."/>
            <person name="Mual P."/>
            <person name="Subramanian S."/>
            <person name="Krishnamurthi S."/>
        </authorList>
    </citation>
    <scope>NUCLEOTIDE SEQUENCE [LARGE SCALE GENOMIC DNA]</scope>
    <source>
        <strain evidence="4 5">MTCC 1458</strain>
    </source>
</reference>
<evidence type="ECO:0000313" key="5">
    <source>
        <dbReference type="Proteomes" id="UP000031982"/>
    </source>
</evidence>
<dbReference type="PANTHER" id="PTHR43877:SF1">
    <property type="entry name" value="ACETYLTRANSFERASE"/>
    <property type="match status" value="1"/>
</dbReference>
<evidence type="ECO:0000256" key="1">
    <source>
        <dbReference type="ARBA" id="ARBA00022679"/>
    </source>
</evidence>
<dbReference type="InterPro" id="IPR050832">
    <property type="entry name" value="Bact_Acetyltransf"/>
</dbReference>
<dbReference type="SUPFAM" id="SSF55729">
    <property type="entry name" value="Acyl-CoA N-acyltransferases (Nat)"/>
    <property type="match status" value="1"/>
</dbReference>
<dbReference type="RefSeq" id="WP_052477370.1">
    <property type="nucleotide sequence ID" value="NZ_CP082364.1"/>
</dbReference>
<dbReference type="InterPro" id="IPR000182">
    <property type="entry name" value="GNAT_dom"/>
</dbReference>
<comment type="caution">
    <text evidence="4">The sequence shown here is derived from an EMBL/GenBank/DDBJ whole genome shotgun (WGS) entry which is preliminary data.</text>
</comment>
<dbReference type="EMBL" id="JXLP01000016">
    <property type="protein sequence ID" value="KIL77199.1"/>
    <property type="molecule type" value="Genomic_DNA"/>
</dbReference>
<dbReference type="InterPro" id="IPR016181">
    <property type="entry name" value="Acyl_CoA_acyltransferase"/>
</dbReference>
<name>A0ABR5ARC8_BACBA</name>
<feature type="domain" description="N-acetyltransferase" evidence="3">
    <location>
        <begin position="17"/>
        <end position="152"/>
    </location>
</feature>
<dbReference type="CDD" id="cd04301">
    <property type="entry name" value="NAT_SF"/>
    <property type="match status" value="1"/>
</dbReference>
<dbReference type="Proteomes" id="UP000031982">
    <property type="component" value="Unassembled WGS sequence"/>
</dbReference>
<proteinExistence type="predicted"/>
<dbReference type="Pfam" id="PF00583">
    <property type="entry name" value="Acetyltransf_1"/>
    <property type="match status" value="1"/>
</dbReference>
<keyword evidence="1" id="KW-0808">Transferase</keyword>
<dbReference type="PANTHER" id="PTHR43877">
    <property type="entry name" value="AMINOALKYLPHOSPHONATE N-ACETYLTRANSFERASE-RELATED-RELATED"/>
    <property type="match status" value="1"/>
</dbReference>
<keyword evidence="2" id="KW-0012">Acyltransferase</keyword>
<organism evidence="4 5">
    <name type="scientific">Bacillus badius</name>
    <dbReference type="NCBI Taxonomy" id="1455"/>
    <lineage>
        <taxon>Bacteria</taxon>
        <taxon>Bacillati</taxon>
        <taxon>Bacillota</taxon>
        <taxon>Bacilli</taxon>
        <taxon>Bacillales</taxon>
        <taxon>Bacillaceae</taxon>
        <taxon>Pseudobacillus</taxon>
    </lineage>
</organism>
<dbReference type="GeneID" id="92777995"/>
<evidence type="ECO:0000259" key="3">
    <source>
        <dbReference type="PROSITE" id="PS51186"/>
    </source>
</evidence>
<protein>
    <recommendedName>
        <fullName evidence="3">N-acetyltransferase domain-containing protein</fullName>
    </recommendedName>
</protein>
<dbReference type="Gene3D" id="3.40.630.30">
    <property type="match status" value="1"/>
</dbReference>